<evidence type="ECO:0000256" key="4">
    <source>
        <dbReference type="ARBA" id="ARBA00022833"/>
    </source>
</evidence>
<dbReference type="InterPro" id="IPR045306">
    <property type="entry name" value="SDH-like"/>
</dbReference>
<reference evidence="11 12" key="1">
    <citation type="journal article" date="2024" name="Nat. Commun.">
        <title>Phylogenomics reveals the evolutionary origins of lichenization in chlorophyte algae.</title>
        <authorList>
            <person name="Puginier C."/>
            <person name="Libourel C."/>
            <person name="Otte J."/>
            <person name="Skaloud P."/>
            <person name="Haon M."/>
            <person name="Grisel S."/>
            <person name="Petersen M."/>
            <person name="Berrin J.G."/>
            <person name="Delaux P.M."/>
            <person name="Dal Grande F."/>
            <person name="Keller J."/>
        </authorList>
    </citation>
    <scope>NUCLEOTIDE SEQUENCE [LARGE SCALE GENOMIC DNA]</scope>
    <source>
        <strain evidence="11 12">SAG 2036</strain>
    </source>
</reference>
<feature type="domain" description="Alcohol dehydrogenase-like C-terminal" evidence="9">
    <location>
        <begin position="173"/>
        <end position="304"/>
    </location>
</feature>
<dbReference type="InterPro" id="IPR013149">
    <property type="entry name" value="ADH-like_C"/>
</dbReference>
<dbReference type="Pfam" id="PF08240">
    <property type="entry name" value="ADH_N"/>
    <property type="match status" value="1"/>
</dbReference>
<dbReference type="InterPro" id="IPR013154">
    <property type="entry name" value="ADH-like_N"/>
</dbReference>
<evidence type="ECO:0000256" key="7">
    <source>
        <dbReference type="RuleBase" id="RU361277"/>
    </source>
</evidence>
<dbReference type="InterPro" id="IPR036291">
    <property type="entry name" value="NAD(P)-bd_dom_sf"/>
</dbReference>
<accession>A0AAW1NTN1</accession>
<name>A0AAW1NTN1_9CHLO</name>
<keyword evidence="3 7" id="KW-0479">Metal-binding</keyword>
<dbReference type="EMBL" id="JALJOQ010000154">
    <property type="protein sequence ID" value="KAK9793190.1"/>
    <property type="molecule type" value="Genomic_DNA"/>
</dbReference>
<evidence type="ECO:0000313" key="11">
    <source>
        <dbReference type="EMBL" id="KAK9793190.1"/>
    </source>
</evidence>
<protein>
    <recommendedName>
        <fullName evidence="13">Sorbitol dehydrogenase</fullName>
    </recommendedName>
</protein>
<evidence type="ECO:0008006" key="13">
    <source>
        <dbReference type="Google" id="ProtNLM"/>
    </source>
</evidence>
<dbReference type="Gene3D" id="3.90.180.10">
    <property type="entry name" value="Medium-chain alcohol dehydrogenases, catalytic domain"/>
    <property type="match status" value="1"/>
</dbReference>
<comment type="cofactor">
    <cofactor evidence="1 7">
        <name>Zn(2+)</name>
        <dbReference type="ChEBI" id="CHEBI:29105"/>
    </cofactor>
</comment>
<dbReference type="InterPro" id="IPR002328">
    <property type="entry name" value="ADH_Zn_CS"/>
</dbReference>
<dbReference type="PANTHER" id="PTHR43161">
    <property type="entry name" value="SORBITOL DEHYDROGENASE"/>
    <property type="match status" value="1"/>
</dbReference>
<evidence type="ECO:0000259" key="10">
    <source>
        <dbReference type="Pfam" id="PF08240"/>
    </source>
</evidence>
<gene>
    <name evidence="11" type="ORF">WJX73_010474</name>
</gene>
<keyword evidence="12" id="KW-1185">Reference proteome</keyword>
<dbReference type="AlphaFoldDB" id="A0AAW1NTN1"/>
<keyword evidence="6" id="KW-0520">NAD</keyword>
<sequence>MYGPNDLRFDPHPVQLPPEPEPNKVRIRMRTVGICGSDVHFWKHGRIGKFVVKDNMVLGHESAGDVVAVGSNVTSLGVGDRVALEPGVPCFANMLPRQGRYNLCPDMQFFATPPIHGSLTTFVDHPSDFCFKLPDNVTYEGGAMAEPLSNGINACQRGQVAPGKKVAILGAGPVGLITAVAAKGFGASRIAITDVREDNLPLAKQLGVDHALLTDRSMSAMDIALMLQKALPPNGPEVVIDCAGFDSTLQTAVEAVATGGKVVLVGMGQDKCTLNTGTTLVKELDLHGCFRYTNTYPLCLDWLERQQVDIEPFITHRFGFDEKSILEGFDCAANPDRTKCIKAMFHLPGQ</sequence>
<comment type="similarity">
    <text evidence="2 7">Belongs to the zinc-containing alcohol dehydrogenase family.</text>
</comment>
<dbReference type="FunFam" id="3.40.50.720:FF:000068">
    <property type="entry name" value="Sorbitol dehydrogenase"/>
    <property type="match status" value="1"/>
</dbReference>
<evidence type="ECO:0000256" key="1">
    <source>
        <dbReference type="ARBA" id="ARBA00001947"/>
    </source>
</evidence>
<dbReference type="GO" id="GO:0016616">
    <property type="term" value="F:oxidoreductase activity, acting on the CH-OH group of donors, NAD or NADP as acceptor"/>
    <property type="evidence" value="ECO:0007669"/>
    <property type="project" value="InterPro"/>
</dbReference>
<evidence type="ECO:0000256" key="5">
    <source>
        <dbReference type="ARBA" id="ARBA00023002"/>
    </source>
</evidence>
<dbReference type="GO" id="GO:0008270">
    <property type="term" value="F:zinc ion binding"/>
    <property type="evidence" value="ECO:0007669"/>
    <property type="project" value="InterPro"/>
</dbReference>
<dbReference type="InterPro" id="IPR011032">
    <property type="entry name" value="GroES-like_sf"/>
</dbReference>
<evidence type="ECO:0000259" key="9">
    <source>
        <dbReference type="Pfam" id="PF00107"/>
    </source>
</evidence>
<comment type="caution">
    <text evidence="11">The sequence shown here is derived from an EMBL/GenBank/DDBJ whole genome shotgun (WGS) entry which is preliminary data.</text>
</comment>
<dbReference type="SUPFAM" id="SSF50129">
    <property type="entry name" value="GroES-like"/>
    <property type="match status" value="1"/>
</dbReference>
<feature type="region of interest" description="Disordered" evidence="8">
    <location>
        <begin position="1"/>
        <end position="22"/>
    </location>
</feature>
<evidence type="ECO:0000256" key="8">
    <source>
        <dbReference type="SAM" id="MobiDB-lite"/>
    </source>
</evidence>
<evidence type="ECO:0000256" key="6">
    <source>
        <dbReference type="ARBA" id="ARBA00023027"/>
    </source>
</evidence>
<dbReference type="CDD" id="cd05285">
    <property type="entry name" value="sorbitol_DH"/>
    <property type="match status" value="1"/>
</dbReference>
<feature type="domain" description="Alcohol dehydrogenase-like N-terminal" evidence="10">
    <location>
        <begin position="22"/>
        <end position="135"/>
    </location>
</feature>
<keyword evidence="5" id="KW-0560">Oxidoreductase</keyword>
<proteinExistence type="inferred from homology"/>
<dbReference type="PROSITE" id="PS00059">
    <property type="entry name" value="ADH_ZINC"/>
    <property type="match status" value="1"/>
</dbReference>
<keyword evidence="4 7" id="KW-0862">Zinc</keyword>
<dbReference type="Pfam" id="PF00107">
    <property type="entry name" value="ADH_zinc_N"/>
    <property type="match status" value="1"/>
</dbReference>
<dbReference type="Proteomes" id="UP001465755">
    <property type="component" value="Unassembled WGS sequence"/>
</dbReference>
<evidence type="ECO:0000256" key="3">
    <source>
        <dbReference type="ARBA" id="ARBA00022723"/>
    </source>
</evidence>
<dbReference type="SUPFAM" id="SSF51735">
    <property type="entry name" value="NAD(P)-binding Rossmann-fold domains"/>
    <property type="match status" value="1"/>
</dbReference>
<organism evidence="11 12">
    <name type="scientific">Symbiochloris irregularis</name>
    <dbReference type="NCBI Taxonomy" id="706552"/>
    <lineage>
        <taxon>Eukaryota</taxon>
        <taxon>Viridiplantae</taxon>
        <taxon>Chlorophyta</taxon>
        <taxon>core chlorophytes</taxon>
        <taxon>Trebouxiophyceae</taxon>
        <taxon>Trebouxiales</taxon>
        <taxon>Trebouxiaceae</taxon>
        <taxon>Symbiochloris</taxon>
    </lineage>
</organism>
<evidence type="ECO:0000313" key="12">
    <source>
        <dbReference type="Proteomes" id="UP001465755"/>
    </source>
</evidence>
<evidence type="ECO:0000256" key="2">
    <source>
        <dbReference type="ARBA" id="ARBA00008072"/>
    </source>
</evidence>
<dbReference type="Gene3D" id="3.40.50.720">
    <property type="entry name" value="NAD(P)-binding Rossmann-like Domain"/>
    <property type="match status" value="1"/>
</dbReference>
<dbReference type="PANTHER" id="PTHR43161:SF9">
    <property type="entry name" value="SORBITOL DEHYDROGENASE"/>
    <property type="match status" value="1"/>
</dbReference>